<reference evidence="2 3" key="1">
    <citation type="journal article" date="2023" name="Plants (Basel)">
        <title>Bridging the Gap: Combining Genomics and Transcriptomics Approaches to Understand Stylosanthes scabra, an Orphan Legume from the Brazilian Caatinga.</title>
        <authorList>
            <person name="Ferreira-Neto J.R.C."/>
            <person name="da Silva M.D."/>
            <person name="Binneck E."/>
            <person name="de Melo N.F."/>
            <person name="da Silva R.H."/>
            <person name="de Melo A.L.T.M."/>
            <person name="Pandolfi V."/>
            <person name="Bustamante F.O."/>
            <person name="Brasileiro-Vidal A.C."/>
            <person name="Benko-Iseppon A.M."/>
        </authorList>
    </citation>
    <scope>NUCLEOTIDE SEQUENCE [LARGE SCALE GENOMIC DNA]</scope>
    <source>
        <tissue evidence="2">Leaves</tissue>
    </source>
</reference>
<evidence type="ECO:0000256" key="1">
    <source>
        <dbReference type="SAM" id="MobiDB-lite"/>
    </source>
</evidence>
<sequence>MLDHNHSLGDRTAPTSSRSNQIQGDPRFPGSRSAIGIAKSSYHGLEKEPTVGARVGGRNITRKGAAVQISDDDDSRRRRRKASSKSGKLMMG</sequence>
<feature type="compositionally biased region" description="Polar residues" evidence="1">
    <location>
        <begin position="13"/>
        <end position="23"/>
    </location>
</feature>
<evidence type="ECO:0000313" key="3">
    <source>
        <dbReference type="Proteomes" id="UP001341840"/>
    </source>
</evidence>
<name>A0ABU6WFK1_9FABA</name>
<keyword evidence="3" id="KW-1185">Reference proteome</keyword>
<protein>
    <submittedName>
        <fullName evidence="2">Uncharacterized protein</fullName>
    </submittedName>
</protein>
<gene>
    <name evidence="2" type="ORF">PIB30_036869</name>
</gene>
<evidence type="ECO:0000313" key="2">
    <source>
        <dbReference type="EMBL" id="MED6183320.1"/>
    </source>
</evidence>
<feature type="region of interest" description="Disordered" evidence="1">
    <location>
        <begin position="1"/>
        <end position="92"/>
    </location>
</feature>
<dbReference type="EMBL" id="JASCZI010181425">
    <property type="protein sequence ID" value="MED6183320.1"/>
    <property type="molecule type" value="Genomic_DNA"/>
</dbReference>
<organism evidence="2 3">
    <name type="scientific">Stylosanthes scabra</name>
    <dbReference type="NCBI Taxonomy" id="79078"/>
    <lineage>
        <taxon>Eukaryota</taxon>
        <taxon>Viridiplantae</taxon>
        <taxon>Streptophyta</taxon>
        <taxon>Embryophyta</taxon>
        <taxon>Tracheophyta</taxon>
        <taxon>Spermatophyta</taxon>
        <taxon>Magnoliopsida</taxon>
        <taxon>eudicotyledons</taxon>
        <taxon>Gunneridae</taxon>
        <taxon>Pentapetalae</taxon>
        <taxon>rosids</taxon>
        <taxon>fabids</taxon>
        <taxon>Fabales</taxon>
        <taxon>Fabaceae</taxon>
        <taxon>Papilionoideae</taxon>
        <taxon>50 kb inversion clade</taxon>
        <taxon>dalbergioids sensu lato</taxon>
        <taxon>Dalbergieae</taxon>
        <taxon>Pterocarpus clade</taxon>
        <taxon>Stylosanthes</taxon>
    </lineage>
</organism>
<comment type="caution">
    <text evidence="2">The sequence shown here is derived from an EMBL/GenBank/DDBJ whole genome shotgun (WGS) entry which is preliminary data.</text>
</comment>
<dbReference type="Proteomes" id="UP001341840">
    <property type="component" value="Unassembled WGS sequence"/>
</dbReference>
<proteinExistence type="predicted"/>
<accession>A0ABU6WFK1</accession>